<name>A0A0F9I8B4_9ZZZZ</name>
<proteinExistence type="predicted"/>
<sequence length="20" mass="2632">MNFGCDYYPEHWPEERWEKD</sequence>
<feature type="non-terminal residue" evidence="1">
    <location>
        <position position="20"/>
    </location>
</feature>
<gene>
    <name evidence="1" type="ORF">LCGC14_1610820</name>
</gene>
<dbReference type="AlphaFoldDB" id="A0A0F9I8B4"/>
<comment type="caution">
    <text evidence="1">The sequence shown here is derived from an EMBL/GenBank/DDBJ whole genome shotgun (WGS) entry which is preliminary data.</text>
</comment>
<protein>
    <submittedName>
        <fullName evidence="1">Uncharacterized protein</fullName>
    </submittedName>
</protein>
<organism evidence="1">
    <name type="scientific">marine sediment metagenome</name>
    <dbReference type="NCBI Taxonomy" id="412755"/>
    <lineage>
        <taxon>unclassified sequences</taxon>
        <taxon>metagenomes</taxon>
        <taxon>ecological metagenomes</taxon>
    </lineage>
</organism>
<reference evidence="1" key="1">
    <citation type="journal article" date="2015" name="Nature">
        <title>Complex archaea that bridge the gap between prokaryotes and eukaryotes.</title>
        <authorList>
            <person name="Spang A."/>
            <person name="Saw J.H."/>
            <person name="Jorgensen S.L."/>
            <person name="Zaremba-Niedzwiedzka K."/>
            <person name="Martijn J."/>
            <person name="Lind A.E."/>
            <person name="van Eijk R."/>
            <person name="Schleper C."/>
            <person name="Guy L."/>
            <person name="Ettema T.J."/>
        </authorList>
    </citation>
    <scope>NUCLEOTIDE SEQUENCE</scope>
</reference>
<evidence type="ECO:0000313" key="1">
    <source>
        <dbReference type="EMBL" id="KKM23866.1"/>
    </source>
</evidence>
<accession>A0A0F9I8B4</accession>
<dbReference type="EMBL" id="LAZR01013038">
    <property type="protein sequence ID" value="KKM23866.1"/>
    <property type="molecule type" value="Genomic_DNA"/>
</dbReference>